<dbReference type="AlphaFoldDB" id="A0A151P7J7"/>
<comment type="caution">
    <text evidence="1">The sequence shown here is derived from an EMBL/GenBank/DDBJ whole genome shotgun (WGS) entry which is preliminary data.</text>
</comment>
<proteinExistence type="predicted"/>
<evidence type="ECO:0000313" key="1">
    <source>
        <dbReference type="EMBL" id="KYO44993.1"/>
    </source>
</evidence>
<sequence length="80" mass="9144">MSQIRLMEQLYLVCWATSKPLEVVEVWSAAEFGAYLLLAMATDVGTLEHYIGRVTYLILPIRLKKEKKEDAKGSFRLNVP</sequence>
<organism evidence="1 2">
    <name type="scientific">Alligator mississippiensis</name>
    <name type="common">American alligator</name>
    <dbReference type="NCBI Taxonomy" id="8496"/>
    <lineage>
        <taxon>Eukaryota</taxon>
        <taxon>Metazoa</taxon>
        <taxon>Chordata</taxon>
        <taxon>Craniata</taxon>
        <taxon>Vertebrata</taxon>
        <taxon>Euteleostomi</taxon>
        <taxon>Archelosauria</taxon>
        <taxon>Archosauria</taxon>
        <taxon>Crocodylia</taxon>
        <taxon>Alligatoridae</taxon>
        <taxon>Alligatorinae</taxon>
        <taxon>Alligator</taxon>
    </lineage>
</organism>
<gene>
    <name evidence="1" type="ORF">Y1Q_0023043</name>
</gene>
<keyword evidence="2" id="KW-1185">Reference proteome</keyword>
<reference evidence="1 2" key="1">
    <citation type="journal article" date="2012" name="Genome Biol.">
        <title>Sequencing three crocodilian genomes to illuminate the evolution of archosaurs and amniotes.</title>
        <authorList>
            <person name="St John J.A."/>
            <person name="Braun E.L."/>
            <person name="Isberg S.R."/>
            <person name="Miles L.G."/>
            <person name="Chong A.Y."/>
            <person name="Gongora J."/>
            <person name="Dalzell P."/>
            <person name="Moran C."/>
            <person name="Bed'hom B."/>
            <person name="Abzhanov A."/>
            <person name="Burgess S.C."/>
            <person name="Cooksey A.M."/>
            <person name="Castoe T.A."/>
            <person name="Crawford N.G."/>
            <person name="Densmore L.D."/>
            <person name="Drew J.C."/>
            <person name="Edwards S.V."/>
            <person name="Faircloth B.C."/>
            <person name="Fujita M.K."/>
            <person name="Greenwold M.J."/>
            <person name="Hoffmann F.G."/>
            <person name="Howard J.M."/>
            <person name="Iguchi T."/>
            <person name="Janes D.E."/>
            <person name="Khan S.Y."/>
            <person name="Kohno S."/>
            <person name="de Koning A.J."/>
            <person name="Lance S.L."/>
            <person name="McCarthy F.M."/>
            <person name="McCormack J.E."/>
            <person name="Merchant M.E."/>
            <person name="Peterson D.G."/>
            <person name="Pollock D.D."/>
            <person name="Pourmand N."/>
            <person name="Raney B.J."/>
            <person name="Roessler K.A."/>
            <person name="Sanford J.R."/>
            <person name="Sawyer R.H."/>
            <person name="Schmidt C.J."/>
            <person name="Triplett E.W."/>
            <person name="Tuberville T.D."/>
            <person name="Venegas-Anaya M."/>
            <person name="Howard J.T."/>
            <person name="Jarvis E.D."/>
            <person name="Guillette L.J.Jr."/>
            <person name="Glenn T.C."/>
            <person name="Green R.E."/>
            <person name="Ray D.A."/>
        </authorList>
    </citation>
    <scope>NUCLEOTIDE SEQUENCE [LARGE SCALE GENOMIC DNA]</scope>
    <source>
        <strain evidence="1">KSC_2009_1</strain>
    </source>
</reference>
<dbReference type="Proteomes" id="UP000050525">
    <property type="component" value="Unassembled WGS sequence"/>
</dbReference>
<name>A0A151P7J7_ALLMI</name>
<protein>
    <submittedName>
        <fullName evidence="1">Uncharacterized protein</fullName>
    </submittedName>
</protein>
<accession>A0A151P7J7</accession>
<evidence type="ECO:0000313" key="2">
    <source>
        <dbReference type="Proteomes" id="UP000050525"/>
    </source>
</evidence>
<dbReference type="EMBL" id="AKHW03000640">
    <property type="protein sequence ID" value="KYO44993.1"/>
    <property type="molecule type" value="Genomic_DNA"/>
</dbReference>